<keyword evidence="1" id="KW-0732">Signal</keyword>
<evidence type="ECO:0000313" key="2">
    <source>
        <dbReference type="EMBL" id="MEK0173337.1"/>
    </source>
</evidence>
<evidence type="ECO:0000313" key="3">
    <source>
        <dbReference type="Proteomes" id="UP001370299"/>
    </source>
</evidence>
<accession>A0ABU8YFP6</accession>
<dbReference type="RefSeq" id="WP_123310283.1">
    <property type="nucleotide sequence ID" value="NZ_JBBKAP010000077.1"/>
</dbReference>
<dbReference type="Proteomes" id="UP001370299">
    <property type="component" value="Unassembled WGS sequence"/>
</dbReference>
<reference evidence="2 3" key="1">
    <citation type="submission" date="2024-03" db="EMBL/GenBank/DDBJ databases">
        <title>Whole genomes of four grape xylem sap localized bacterial endophytes.</title>
        <authorList>
            <person name="Kumar G."/>
            <person name="Savka M.A."/>
        </authorList>
    </citation>
    <scope>NUCLEOTIDE SEQUENCE [LARGE SCALE GENOMIC DNA]</scope>
    <source>
        <strain evidence="2 3">RIT_GXS8</strain>
    </source>
</reference>
<feature type="signal peptide" evidence="1">
    <location>
        <begin position="1"/>
        <end position="20"/>
    </location>
</feature>
<dbReference type="PROSITE" id="PS51257">
    <property type="entry name" value="PROKAR_LIPOPROTEIN"/>
    <property type="match status" value="1"/>
</dbReference>
<name>A0ABU8YFP6_9MICO</name>
<protein>
    <recommendedName>
        <fullName evidence="4">Lipoprotein</fullName>
    </recommendedName>
</protein>
<feature type="chain" id="PRO_5045373678" description="Lipoprotein" evidence="1">
    <location>
        <begin position="21"/>
        <end position="106"/>
    </location>
</feature>
<keyword evidence="3" id="KW-1185">Reference proteome</keyword>
<comment type="caution">
    <text evidence="2">The sequence shown here is derived from an EMBL/GenBank/DDBJ whole genome shotgun (WGS) entry which is preliminary data.</text>
</comment>
<dbReference type="EMBL" id="JBBLYY010000079">
    <property type="protein sequence ID" value="MEK0173337.1"/>
    <property type="molecule type" value="Genomic_DNA"/>
</dbReference>
<evidence type="ECO:0000256" key="1">
    <source>
        <dbReference type="SAM" id="SignalP"/>
    </source>
</evidence>
<gene>
    <name evidence="2" type="ORF">WMN62_17810</name>
</gene>
<organism evidence="2 3">
    <name type="scientific">Curtobacterium citreum</name>
    <dbReference type="NCBI Taxonomy" id="2036"/>
    <lineage>
        <taxon>Bacteria</taxon>
        <taxon>Bacillati</taxon>
        <taxon>Actinomycetota</taxon>
        <taxon>Actinomycetes</taxon>
        <taxon>Micrococcales</taxon>
        <taxon>Microbacteriaceae</taxon>
        <taxon>Curtobacterium</taxon>
    </lineage>
</organism>
<proteinExistence type="predicted"/>
<evidence type="ECO:0008006" key="4">
    <source>
        <dbReference type="Google" id="ProtNLM"/>
    </source>
</evidence>
<sequence>MSRRVLPTVALAAAALLTLAGCGAHDSTGQVSVTVSDNAADHPYEVKVFASTGKLSEHQRVFPGGTADFAGVPLGTVTVRAGELCPQTTTVTNDAVATVTLTTTGC</sequence>